<name>A0A645FFP1_9ZZZZ</name>
<evidence type="ECO:0000256" key="1">
    <source>
        <dbReference type="SAM" id="MobiDB-lite"/>
    </source>
</evidence>
<dbReference type="AlphaFoldDB" id="A0A645FFP1"/>
<feature type="compositionally biased region" description="Basic and acidic residues" evidence="1">
    <location>
        <begin position="58"/>
        <end position="67"/>
    </location>
</feature>
<accession>A0A645FFP1</accession>
<comment type="caution">
    <text evidence="2">The sequence shown here is derived from an EMBL/GenBank/DDBJ whole genome shotgun (WGS) entry which is preliminary data.</text>
</comment>
<protein>
    <submittedName>
        <fullName evidence="2">Uncharacterized protein</fullName>
    </submittedName>
</protein>
<feature type="region of interest" description="Disordered" evidence="1">
    <location>
        <begin position="38"/>
        <end position="67"/>
    </location>
</feature>
<proteinExistence type="predicted"/>
<gene>
    <name evidence="2" type="ORF">SDC9_160080</name>
</gene>
<organism evidence="2">
    <name type="scientific">bioreactor metagenome</name>
    <dbReference type="NCBI Taxonomy" id="1076179"/>
    <lineage>
        <taxon>unclassified sequences</taxon>
        <taxon>metagenomes</taxon>
        <taxon>ecological metagenomes</taxon>
    </lineage>
</organism>
<reference evidence="2" key="1">
    <citation type="submission" date="2019-08" db="EMBL/GenBank/DDBJ databases">
        <authorList>
            <person name="Kucharzyk K."/>
            <person name="Murdoch R.W."/>
            <person name="Higgins S."/>
            <person name="Loffler F."/>
        </authorList>
    </citation>
    <scope>NUCLEOTIDE SEQUENCE</scope>
</reference>
<sequence length="67" mass="7098">MTTGVIETKIITPNASVRGLPPTDTELPMANARMNVEAMGPEETLPLSKESPTNRSGTKKESNTANA</sequence>
<dbReference type="EMBL" id="VSSQ01059174">
    <property type="protein sequence ID" value="MPN12760.1"/>
    <property type="molecule type" value="Genomic_DNA"/>
</dbReference>
<evidence type="ECO:0000313" key="2">
    <source>
        <dbReference type="EMBL" id="MPN12760.1"/>
    </source>
</evidence>